<evidence type="ECO:0000313" key="4">
    <source>
        <dbReference type="Proteomes" id="UP000600588"/>
    </source>
</evidence>
<dbReference type="RefSeq" id="WP_188231442.1">
    <property type="nucleotide sequence ID" value="NZ_JACVXB010000012.1"/>
</dbReference>
<dbReference type="Pfam" id="PF16392">
    <property type="entry name" value="DUF5001"/>
    <property type="match status" value="1"/>
</dbReference>
<evidence type="ECO:0000256" key="1">
    <source>
        <dbReference type="SAM" id="SignalP"/>
    </source>
</evidence>
<gene>
    <name evidence="3" type="ORF">ICJ83_16135</name>
</gene>
<reference evidence="3 4" key="1">
    <citation type="submission" date="2020-09" db="EMBL/GenBank/DDBJ databases">
        <title>TT11 complete genome.</title>
        <authorList>
            <person name="Wu Z."/>
        </authorList>
    </citation>
    <scope>NUCLEOTIDE SEQUENCE [LARGE SCALE GENOMIC DNA]</scope>
    <source>
        <strain evidence="3 4">TT11</strain>
    </source>
</reference>
<comment type="caution">
    <text evidence="3">The sequence shown here is derived from an EMBL/GenBank/DDBJ whole genome shotgun (WGS) entry which is preliminary data.</text>
</comment>
<dbReference type="GO" id="GO:0035312">
    <property type="term" value="F:5'-3' DNA exonuclease activity"/>
    <property type="evidence" value="ECO:0007669"/>
    <property type="project" value="TreeGrafter"/>
</dbReference>
<sequence length="396" mass="45933">MKKKIFKNSLKFVLLLCITVSAQIRNEINIPDIPGYKTLKGDFHIHTVYSDGRVWPDIRVQEAWHDGLDVIALTDHINYKGPVLQKAVKFEDENLPHRDAEVIAERLGITLIKGLEINRYKDPVGHFNILFLEDINLLKPVQGDLLEAFREAKKQGAFIQLNHPLEGQGKNPHWQEFHKQAYDEKLLDGLEIFNNKKLHEEAIPWAIENKLTITSTSDIHYLVNLSHFEVHRPVTLIFAKENTEKGIKEAMFERRTAVYFADTIIGEEKFLKPLFSQSVELLDPANVVYRKKRYAQLKNHTDIRFVLEKVREDKVVDLPKKNTLLPNTTNLLEFKVKDSKGIDKREFKVTYRVMNFKKLTGEPIEVEMVFNKEKQEVKLRKALTPKTMAGGSEEEE</sequence>
<dbReference type="AlphaFoldDB" id="A0A8J6Q0Z9"/>
<dbReference type="PANTHER" id="PTHR42924">
    <property type="entry name" value="EXONUCLEASE"/>
    <property type="match status" value="1"/>
</dbReference>
<evidence type="ECO:0000259" key="2">
    <source>
        <dbReference type="SMART" id="SM00481"/>
    </source>
</evidence>
<dbReference type="Proteomes" id="UP000600588">
    <property type="component" value="Unassembled WGS sequence"/>
</dbReference>
<proteinExistence type="predicted"/>
<feature type="signal peptide" evidence="1">
    <location>
        <begin position="1"/>
        <end position="22"/>
    </location>
</feature>
<dbReference type="InterPro" id="IPR003141">
    <property type="entry name" value="Pol/His_phosphatase_N"/>
</dbReference>
<dbReference type="SUPFAM" id="SSF89550">
    <property type="entry name" value="PHP domain-like"/>
    <property type="match status" value="1"/>
</dbReference>
<protein>
    <recommendedName>
        <fullName evidence="2">Polymerase/histidinol phosphatase N-terminal domain-containing protein</fullName>
    </recommendedName>
</protein>
<evidence type="ECO:0000313" key="3">
    <source>
        <dbReference type="EMBL" id="MBD0833663.1"/>
    </source>
</evidence>
<dbReference type="PANTHER" id="PTHR42924:SF3">
    <property type="entry name" value="POLYMERASE_HISTIDINOL PHOSPHATASE N-TERMINAL DOMAIN-CONTAINING PROTEIN"/>
    <property type="match status" value="1"/>
</dbReference>
<keyword evidence="1" id="KW-0732">Signal</keyword>
<dbReference type="InterPro" id="IPR004013">
    <property type="entry name" value="PHP_dom"/>
</dbReference>
<feature type="domain" description="Polymerase/histidinol phosphatase N-terminal" evidence="2">
    <location>
        <begin position="41"/>
        <end position="121"/>
    </location>
</feature>
<dbReference type="SMART" id="SM00481">
    <property type="entry name" value="POLIIIAc"/>
    <property type="match status" value="1"/>
</dbReference>
<dbReference type="GO" id="GO:0004534">
    <property type="term" value="F:5'-3' RNA exonuclease activity"/>
    <property type="evidence" value="ECO:0007669"/>
    <property type="project" value="TreeGrafter"/>
</dbReference>
<dbReference type="Pfam" id="PF02811">
    <property type="entry name" value="PHP"/>
    <property type="match status" value="1"/>
</dbReference>
<dbReference type="InterPro" id="IPR016195">
    <property type="entry name" value="Pol/histidinol_Pase-like"/>
</dbReference>
<dbReference type="Gene3D" id="3.20.20.140">
    <property type="entry name" value="Metal-dependent hydrolases"/>
    <property type="match status" value="1"/>
</dbReference>
<dbReference type="InterPro" id="IPR052018">
    <property type="entry name" value="PHP_domain"/>
</dbReference>
<dbReference type="InterPro" id="IPR032165">
    <property type="entry name" value="DUF5001"/>
</dbReference>
<organism evidence="3 4">
    <name type="scientific">Aestuariibaculum sediminum</name>
    <dbReference type="NCBI Taxonomy" id="2770637"/>
    <lineage>
        <taxon>Bacteria</taxon>
        <taxon>Pseudomonadati</taxon>
        <taxon>Bacteroidota</taxon>
        <taxon>Flavobacteriia</taxon>
        <taxon>Flavobacteriales</taxon>
        <taxon>Flavobacteriaceae</taxon>
    </lineage>
</organism>
<dbReference type="EMBL" id="JACVXB010000012">
    <property type="protein sequence ID" value="MBD0833663.1"/>
    <property type="molecule type" value="Genomic_DNA"/>
</dbReference>
<feature type="chain" id="PRO_5035270422" description="Polymerase/histidinol phosphatase N-terminal domain-containing protein" evidence="1">
    <location>
        <begin position="23"/>
        <end position="396"/>
    </location>
</feature>
<keyword evidence="4" id="KW-1185">Reference proteome</keyword>
<name>A0A8J6Q0Z9_9FLAO</name>
<accession>A0A8J6Q0Z9</accession>